<evidence type="ECO:0000256" key="7">
    <source>
        <dbReference type="ARBA" id="ARBA00022912"/>
    </source>
</evidence>
<dbReference type="Proteomes" id="UP000078387">
    <property type="component" value="Unassembled WGS sequence"/>
</dbReference>
<evidence type="ECO:0000256" key="3">
    <source>
        <dbReference type="ARBA" id="ARBA00006702"/>
    </source>
</evidence>
<dbReference type="PANTHER" id="PTHR13832">
    <property type="entry name" value="PROTEIN PHOSPHATASE 2C"/>
    <property type="match status" value="1"/>
</dbReference>
<reference evidence="12 13" key="1">
    <citation type="submission" date="2016-05" db="EMBL/GenBank/DDBJ databases">
        <title>First whole genome sequencing of Entamoeba histolytica HM1:IMSS-clone-6.</title>
        <authorList>
            <person name="Mukherjee Avik.K."/>
            <person name="Izumyama S."/>
            <person name="Nakada-Tsukui K."/>
            <person name="Nozaki T."/>
        </authorList>
    </citation>
    <scope>NUCLEOTIDE SEQUENCE [LARGE SCALE GENOMIC DNA]</scope>
    <source>
        <strain evidence="12 13">HM1:IMSS clone 6</strain>
    </source>
</reference>
<evidence type="ECO:0000256" key="2">
    <source>
        <dbReference type="ARBA" id="ARBA00001946"/>
    </source>
</evidence>
<organism evidence="12 13">
    <name type="scientific">Entamoeba histolytica</name>
    <dbReference type="NCBI Taxonomy" id="5759"/>
    <lineage>
        <taxon>Eukaryota</taxon>
        <taxon>Amoebozoa</taxon>
        <taxon>Evosea</taxon>
        <taxon>Archamoebae</taxon>
        <taxon>Mastigamoebida</taxon>
        <taxon>Entamoebidae</taxon>
        <taxon>Entamoeba</taxon>
    </lineage>
</organism>
<dbReference type="SMART" id="SM00331">
    <property type="entry name" value="PP2C_SIG"/>
    <property type="match status" value="1"/>
</dbReference>
<dbReference type="EC" id="3.1.3.16" evidence="4"/>
<comment type="cofactor">
    <cofactor evidence="1">
        <name>Mn(2+)</name>
        <dbReference type="ChEBI" id="CHEBI:29035"/>
    </cofactor>
</comment>
<evidence type="ECO:0000256" key="10">
    <source>
        <dbReference type="SAM" id="MobiDB-lite"/>
    </source>
</evidence>
<keyword evidence="5" id="KW-0479">Metal-binding</keyword>
<dbReference type="GO" id="GO:0004722">
    <property type="term" value="F:protein serine/threonine phosphatase activity"/>
    <property type="evidence" value="ECO:0007669"/>
    <property type="project" value="UniProtKB-EC"/>
</dbReference>
<dbReference type="PROSITE" id="PS51746">
    <property type="entry name" value="PPM_2"/>
    <property type="match status" value="1"/>
</dbReference>
<comment type="cofactor">
    <cofactor evidence="2">
        <name>Mg(2+)</name>
        <dbReference type="ChEBI" id="CHEBI:18420"/>
    </cofactor>
</comment>
<gene>
    <name evidence="12" type="ORF">CL6EHI_056420</name>
</gene>
<dbReference type="VEuPathDB" id="AmoebaDB:EHI_056420"/>
<feature type="compositionally biased region" description="Polar residues" evidence="10">
    <location>
        <begin position="12"/>
        <end position="27"/>
    </location>
</feature>
<accession>A0A5K1VE94</accession>
<evidence type="ECO:0000256" key="5">
    <source>
        <dbReference type="ARBA" id="ARBA00022723"/>
    </source>
</evidence>
<proteinExistence type="inferred from homology"/>
<evidence type="ECO:0000256" key="1">
    <source>
        <dbReference type="ARBA" id="ARBA00001936"/>
    </source>
</evidence>
<dbReference type="AlphaFoldDB" id="A0A5K1VE94"/>
<protein>
    <recommendedName>
        <fullName evidence="4">protein-serine/threonine phosphatase</fullName>
        <ecNumber evidence="4">3.1.3.16</ecNumber>
    </recommendedName>
</protein>
<comment type="similarity">
    <text evidence="3 9">Belongs to the PP2C family.</text>
</comment>
<name>A0A5K1VE94_ENTHI</name>
<dbReference type="InterPro" id="IPR036457">
    <property type="entry name" value="PPM-type-like_dom_sf"/>
</dbReference>
<dbReference type="VEuPathDB" id="AmoebaDB:KM1_061320"/>
<feature type="compositionally biased region" description="Basic and acidic residues" evidence="10">
    <location>
        <begin position="1"/>
        <end position="11"/>
    </location>
</feature>
<dbReference type="InterPro" id="IPR000222">
    <property type="entry name" value="PP2C_BS"/>
</dbReference>
<feature type="region of interest" description="Disordered" evidence="10">
    <location>
        <begin position="1"/>
        <end position="28"/>
    </location>
</feature>
<dbReference type="SMR" id="A0A5K1VE94"/>
<dbReference type="EMBL" id="BDEQ01000001">
    <property type="protein sequence ID" value="GAT97273.1"/>
    <property type="molecule type" value="Genomic_DNA"/>
</dbReference>
<evidence type="ECO:0000256" key="9">
    <source>
        <dbReference type="RuleBase" id="RU003465"/>
    </source>
</evidence>
<dbReference type="FunFam" id="3.60.40.10:FF:000147">
    <property type="entry name" value="Protein phosphatase 2C, putative"/>
    <property type="match status" value="1"/>
</dbReference>
<dbReference type="OMA" id="GPGIRNQ"/>
<dbReference type="VEuPathDB" id="AmoebaDB:EHI5A_016020"/>
<evidence type="ECO:0000256" key="4">
    <source>
        <dbReference type="ARBA" id="ARBA00013081"/>
    </source>
</evidence>
<feature type="domain" description="PPM-type phosphatase" evidence="11">
    <location>
        <begin position="37"/>
        <end position="317"/>
    </location>
</feature>
<dbReference type="Pfam" id="PF00481">
    <property type="entry name" value="PP2C"/>
    <property type="match status" value="1"/>
</dbReference>
<dbReference type="SUPFAM" id="SSF81606">
    <property type="entry name" value="PP2C-like"/>
    <property type="match status" value="1"/>
</dbReference>
<dbReference type="Gene3D" id="3.60.40.10">
    <property type="entry name" value="PPM-type phosphatase domain"/>
    <property type="match status" value="1"/>
</dbReference>
<evidence type="ECO:0000259" key="11">
    <source>
        <dbReference type="PROSITE" id="PS51746"/>
    </source>
</evidence>
<dbReference type="PANTHER" id="PTHR13832:SF565">
    <property type="entry name" value="AT28366P-RELATED"/>
    <property type="match status" value="1"/>
</dbReference>
<sequence length="335" mass="37005">MKPEELQKCRSESTMGEFQSTPTTEQHSGIKKIPNAIVGYSSMQGWRKTMEDAHLITDLLEDKGLIGIYDGHGGIQASQYCANEMKKTLLNSPHFPSSIQESLTETYLSLDSKLKTPEGSKMLADICKTENYDNQMLVNGCCEVAKDIGSTALTLVINENEIVIANVGDCRCLLLKNDNEILQLTTDQKPNVKSEVDRIISCGGVIRNGRVNGNLSLTRAIGDLQFKKGNDVNKYIISPIPEITTYELDGNEDFLVLACDGIWDVLGNEDVVSIIKEGIESGLKLNEICEQILKKCLSENPYEAPGFDNMTLIVAVFDRAENKWRRCCPGGDVIS</sequence>
<keyword evidence="7 9" id="KW-0904">Protein phosphatase</keyword>
<dbReference type="VEuPathDB" id="AmoebaDB:EHI7A_053820"/>
<evidence type="ECO:0000256" key="8">
    <source>
        <dbReference type="ARBA" id="ARBA00023211"/>
    </source>
</evidence>
<dbReference type="PROSITE" id="PS01032">
    <property type="entry name" value="PPM_1"/>
    <property type="match status" value="1"/>
</dbReference>
<dbReference type="VEuPathDB" id="AmoebaDB:EHI8A_054610"/>
<comment type="caution">
    <text evidence="12">The sequence shown here is derived from an EMBL/GenBank/DDBJ whole genome shotgun (WGS) entry which is preliminary data.</text>
</comment>
<keyword evidence="6 9" id="KW-0378">Hydrolase</keyword>
<dbReference type="CDD" id="cd00143">
    <property type="entry name" value="PP2Cc"/>
    <property type="match status" value="1"/>
</dbReference>
<dbReference type="InterPro" id="IPR001932">
    <property type="entry name" value="PPM-type_phosphatase-like_dom"/>
</dbReference>
<dbReference type="InterPro" id="IPR015655">
    <property type="entry name" value="PP2C"/>
</dbReference>
<evidence type="ECO:0000313" key="12">
    <source>
        <dbReference type="EMBL" id="GAT97273.1"/>
    </source>
</evidence>
<evidence type="ECO:0000256" key="6">
    <source>
        <dbReference type="ARBA" id="ARBA00022801"/>
    </source>
</evidence>
<evidence type="ECO:0000313" key="13">
    <source>
        <dbReference type="Proteomes" id="UP000078387"/>
    </source>
</evidence>
<dbReference type="GO" id="GO:0046872">
    <property type="term" value="F:metal ion binding"/>
    <property type="evidence" value="ECO:0007669"/>
    <property type="project" value="UniProtKB-KW"/>
</dbReference>
<dbReference type="SMART" id="SM00332">
    <property type="entry name" value="PP2Cc"/>
    <property type="match status" value="1"/>
</dbReference>
<keyword evidence="8" id="KW-0464">Manganese</keyword>